<organism evidence="2 3">
    <name type="scientific">Cyanobacterium stanieri (strain ATCC 29140 / PCC 7202)</name>
    <dbReference type="NCBI Taxonomy" id="292563"/>
    <lineage>
        <taxon>Bacteria</taxon>
        <taxon>Bacillati</taxon>
        <taxon>Cyanobacteriota</taxon>
        <taxon>Cyanophyceae</taxon>
        <taxon>Oscillatoriophycideae</taxon>
        <taxon>Chroococcales</taxon>
        <taxon>Geminocystaceae</taxon>
        <taxon>Cyanobacterium</taxon>
    </lineage>
</organism>
<dbReference type="BioCyc" id="CSTA292563:G1353-1067-MONOMER"/>
<dbReference type="AlphaFoldDB" id="K9YJ98"/>
<dbReference type="Proteomes" id="UP000010483">
    <property type="component" value="Chromosome"/>
</dbReference>
<dbReference type="STRING" id="292563.Cyast_1057"/>
<evidence type="ECO:0000313" key="2">
    <source>
        <dbReference type="EMBL" id="AFZ47026.1"/>
    </source>
</evidence>
<dbReference type="Pfam" id="PF14014">
    <property type="entry name" value="DUF4230"/>
    <property type="match status" value="1"/>
</dbReference>
<feature type="transmembrane region" description="Helical" evidence="1">
    <location>
        <begin position="16"/>
        <end position="37"/>
    </location>
</feature>
<accession>K9YJ98</accession>
<evidence type="ECO:0000313" key="3">
    <source>
        <dbReference type="Proteomes" id="UP000010483"/>
    </source>
</evidence>
<dbReference type="eggNOG" id="ENOG5032S1P">
    <property type="taxonomic scope" value="Bacteria"/>
</dbReference>
<dbReference type="PATRIC" id="fig|292563.3.peg.1105"/>
<keyword evidence="1" id="KW-0472">Membrane</keyword>
<proteinExistence type="predicted"/>
<name>K9YJ98_CYASC</name>
<dbReference type="EMBL" id="CP003940">
    <property type="protein sequence ID" value="AFZ47026.1"/>
    <property type="molecule type" value="Genomic_DNA"/>
</dbReference>
<reference evidence="3" key="1">
    <citation type="journal article" date="2013" name="Proc. Natl. Acad. Sci. U.S.A.">
        <title>Improving the coverage of the cyanobacterial phylum using diversity-driven genome sequencing.</title>
        <authorList>
            <person name="Shih P.M."/>
            <person name="Wu D."/>
            <person name="Latifi A."/>
            <person name="Axen S.D."/>
            <person name="Fewer D.P."/>
            <person name="Talla E."/>
            <person name="Calteau A."/>
            <person name="Cai F."/>
            <person name="Tandeau de Marsac N."/>
            <person name="Rippka R."/>
            <person name="Herdman M."/>
            <person name="Sivonen K."/>
            <person name="Coursin T."/>
            <person name="Laurent T."/>
            <person name="Goodwin L."/>
            <person name="Nolan M."/>
            <person name="Davenport K.W."/>
            <person name="Han C.S."/>
            <person name="Rubin E.M."/>
            <person name="Eisen J.A."/>
            <person name="Woyke T."/>
            <person name="Gugger M."/>
            <person name="Kerfeld C.A."/>
        </authorList>
    </citation>
    <scope>NUCLEOTIDE SEQUENCE [LARGE SCALE GENOMIC DNA]</scope>
    <source>
        <strain evidence="3">ATCC 29140 / PCC 7202</strain>
    </source>
</reference>
<evidence type="ECO:0008006" key="4">
    <source>
        <dbReference type="Google" id="ProtNLM"/>
    </source>
</evidence>
<dbReference type="KEGG" id="csn:Cyast_1057"/>
<gene>
    <name evidence="2" type="ordered locus">Cyast_1057</name>
</gene>
<sequence length="228" mass="25261">MNSSKISDYSQTSFKLIPFITKSGISIICTIGLFSLLQTSHNILERWKNLFPHTTNEVDTSRLIVQKIQAVSELTTTVFVMDAVVPTSSNRRVGDWVIGETNLLYLARGEVRAGIDLSKMDDDDITVDGNTLIITLPSPEILDSKIDVNQSQVYDYNRGFLNLGPDVAPDLQTQAQRVTLKRVIESACEADILNQANQRAILTINQLMAHSGYDSVKINTTPAKNCQS</sequence>
<protein>
    <recommendedName>
        <fullName evidence="4">DUF4230 domain-containing protein</fullName>
    </recommendedName>
</protein>
<keyword evidence="1" id="KW-1133">Transmembrane helix</keyword>
<keyword evidence="1" id="KW-0812">Transmembrane</keyword>
<evidence type="ECO:0000256" key="1">
    <source>
        <dbReference type="SAM" id="Phobius"/>
    </source>
</evidence>
<keyword evidence="3" id="KW-1185">Reference proteome</keyword>
<dbReference type="InterPro" id="IPR025324">
    <property type="entry name" value="DUF4230"/>
</dbReference>
<dbReference type="HOGENOM" id="CLU_091313_0_0_3"/>